<feature type="transmembrane region" description="Helical" evidence="1">
    <location>
        <begin position="69"/>
        <end position="87"/>
    </location>
</feature>
<feature type="transmembrane region" description="Helical" evidence="1">
    <location>
        <begin position="40"/>
        <end position="62"/>
    </location>
</feature>
<dbReference type="SUPFAM" id="SSF103473">
    <property type="entry name" value="MFS general substrate transporter"/>
    <property type="match status" value="1"/>
</dbReference>
<keyword evidence="1" id="KW-0472">Membrane</keyword>
<evidence type="ECO:0000256" key="1">
    <source>
        <dbReference type="SAM" id="Phobius"/>
    </source>
</evidence>
<dbReference type="AlphaFoldDB" id="A0A2P1AM97"/>
<evidence type="ECO:0000313" key="2">
    <source>
        <dbReference type="EMBL" id="AVI26400.1"/>
    </source>
</evidence>
<dbReference type="Gene3D" id="1.20.1250.20">
    <property type="entry name" value="MFS general substrate transporter like domains"/>
    <property type="match status" value="1"/>
</dbReference>
<sequence>MNHAFLTYTAGFTLGLFVQVGLIAHLVSLLAPALGGQGSGLAAGFATACAIVDRLFVGWLLPPQGDRRVAAALTYVVQALGCLAFMLSGGETISLLLLGVGLFGVGIGNVTSLPPLIAQVEFAELDVPRVIALSTGIAQAAFAFAPAAFGLLREWQTASELHIVLFFGIAATLQIIAAMCYLRGRSA</sequence>
<proteinExistence type="predicted"/>
<dbReference type="InterPro" id="IPR036259">
    <property type="entry name" value="MFS_trans_sf"/>
</dbReference>
<accession>A0A2P1AM97</accession>
<protein>
    <submittedName>
        <fullName evidence="2">Transport protein</fullName>
    </submittedName>
</protein>
<organism evidence="2">
    <name type="scientific">Candidatus Entotheonella serta</name>
    <dbReference type="NCBI Taxonomy" id="1652106"/>
    <lineage>
        <taxon>Bacteria</taxon>
        <taxon>Pseudomonadati</taxon>
        <taxon>Nitrospinota/Tectimicrobiota group</taxon>
        <taxon>Candidatus Tectimicrobiota</taxon>
        <taxon>Candidatus Entotheonellia</taxon>
        <taxon>Candidatus Entotheonellales</taxon>
        <taxon>Candidatus Entotheonellaceae</taxon>
        <taxon>Candidatus Entotheonella</taxon>
    </lineage>
</organism>
<feature type="transmembrane region" description="Helical" evidence="1">
    <location>
        <begin position="93"/>
        <end position="118"/>
    </location>
</feature>
<name>A0A2P1AM97_9BACT</name>
<keyword evidence="1" id="KW-1133">Transmembrane helix</keyword>
<keyword evidence="1" id="KW-0812">Transmembrane</keyword>
<reference evidence="2" key="1">
    <citation type="journal article" date="2018" name="Proc. Natl. Acad. Sci. U.S.A.">
        <title>Single-bacterial genomics validates rich and varied specialized metabolism of uncultivated Entotheonella sponge symbionts.</title>
        <authorList>
            <person name="Mori T."/>
            <person name="Cahn J.K.B."/>
            <person name="Wilson M.C."/>
            <person name="Meoded R.A."/>
            <person name="Wiebach V."/>
            <person name="Martinez A.F.C."/>
            <person name="Helfrich E.J.N."/>
            <person name="Albersmeier A."/>
            <person name="Wibberg D."/>
            <person name="Datwyler S."/>
            <person name="Keren R."/>
            <person name="Lavy A."/>
            <person name="Ruckert C."/>
            <person name="Ilan M."/>
            <person name="Kalinowski J."/>
            <person name="Matsunaga S."/>
            <person name="Takeyama H."/>
            <person name="Piel J."/>
        </authorList>
    </citation>
    <scope>NUCLEOTIDE SEQUENCE</scope>
    <source>
        <strain evidence="2">TSWB1</strain>
    </source>
</reference>
<feature type="transmembrane region" description="Helical" evidence="1">
    <location>
        <begin position="130"/>
        <end position="149"/>
    </location>
</feature>
<feature type="transmembrane region" description="Helical" evidence="1">
    <location>
        <begin position="12"/>
        <end position="34"/>
    </location>
</feature>
<feature type="transmembrane region" description="Helical" evidence="1">
    <location>
        <begin position="161"/>
        <end position="182"/>
    </location>
</feature>
<dbReference type="EMBL" id="MG844357">
    <property type="protein sequence ID" value="AVI26400.1"/>
    <property type="molecule type" value="Genomic_DNA"/>
</dbReference>